<evidence type="ECO:0000256" key="2">
    <source>
        <dbReference type="ARBA" id="ARBA00022801"/>
    </source>
</evidence>
<dbReference type="PANTHER" id="PTHR46044">
    <property type="entry name" value="NITRILASE"/>
    <property type="match status" value="1"/>
</dbReference>
<reference evidence="7" key="1">
    <citation type="submission" date="2021-05" db="EMBL/GenBank/DDBJ databases">
        <authorList>
            <person name="Stam R."/>
        </authorList>
    </citation>
    <scope>NUCLEOTIDE SEQUENCE</scope>
    <source>
        <strain evidence="7">CS162</strain>
    </source>
</reference>
<dbReference type="Pfam" id="PF00795">
    <property type="entry name" value="CN_hydrolase"/>
    <property type="match status" value="1"/>
</dbReference>
<comment type="catalytic activity">
    <reaction evidence="3">
        <text>a nitrile + 2 H2O = a carboxylate + NH4(+)</text>
        <dbReference type="Rhea" id="RHEA:21724"/>
        <dbReference type="ChEBI" id="CHEBI:15377"/>
        <dbReference type="ChEBI" id="CHEBI:18379"/>
        <dbReference type="ChEBI" id="CHEBI:28938"/>
        <dbReference type="ChEBI" id="CHEBI:29067"/>
        <dbReference type="EC" id="3.5.5.1"/>
    </reaction>
</comment>
<dbReference type="GO" id="GO:0016836">
    <property type="term" value="F:hydro-lyase activity"/>
    <property type="evidence" value="ECO:0007669"/>
    <property type="project" value="UniProtKB-ARBA"/>
</dbReference>
<evidence type="ECO:0000256" key="5">
    <source>
        <dbReference type="PROSITE-ProRule" id="PRU10139"/>
    </source>
</evidence>
<evidence type="ECO:0000313" key="7">
    <source>
        <dbReference type="EMBL" id="CAG5154399.1"/>
    </source>
</evidence>
<feature type="domain" description="CN hydrolase" evidence="6">
    <location>
        <begin position="5"/>
        <end position="280"/>
    </location>
</feature>
<dbReference type="PROSITE" id="PS50263">
    <property type="entry name" value="CN_HYDROLASE"/>
    <property type="match status" value="1"/>
</dbReference>
<dbReference type="EMBL" id="CAJRGZ010000016">
    <property type="protein sequence ID" value="CAG5154399.1"/>
    <property type="molecule type" value="Genomic_DNA"/>
</dbReference>
<dbReference type="PANTHER" id="PTHR46044:SF14">
    <property type="entry name" value="ARYLACETONITRILASE"/>
    <property type="match status" value="1"/>
</dbReference>
<sequence>MASTVKVAVTQHEPIWLDLAATLDKTYQLIEEAASNGAKLVVFPECWIPGYPAWIWARPLDPQLASQYIKNSLSYESQEIGKICSAAKTSNIAVVLGFSENDNYSLYISQCIISSGGEIIMKRRKLKPTHMERTVFGDGGGPSLNNVVDVEGVGKVGALACWEHTQPLLKYHTISLREQIHTAAWPPIHQFVEGSEGLFSMSAEGCAALSQAYAMESSAFVLHCTTVMTSAGISAHRSEGNPVMGHVGGGHSAVYGPDGRRLTKSLPPDQEGFIYADLPMDMLVSMRHFADPVGHYSRPELLWLGVDTSEKKHVRT</sequence>
<evidence type="ECO:0000313" key="8">
    <source>
        <dbReference type="Proteomes" id="UP000676310"/>
    </source>
</evidence>
<comment type="caution">
    <text evidence="7">The sequence shown here is derived from an EMBL/GenBank/DDBJ whole genome shotgun (WGS) entry which is preliminary data.</text>
</comment>
<dbReference type="InterPro" id="IPR044149">
    <property type="entry name" value="Nitrilases_CHs"/>
</dbReference>
<dbReference type="EC" id="3.5.5.1" evidence="4"/>
<dbReference type="PROSITE" id="PS00920">
    <property type="entry name" value="NITRIL_CHT_1"/>
    <property type="match status" value="1"/>
</dbReference>
<evidence type="ECO:0000256" key="1">
    <source>
        <dbReference type="ARBA" id="ARBA00008129"/>
    </source>
</evidence>
<evidence type="ECO:0000256" key="3">
    <source>
        <dbReference type="ARBA" id="ARBA00036406"/>
    </source>
</evidence>
<proteinExistence type="inferred from homology"/>
<comment type="similarity">
    <text evidence="1">Belongs to the carbon-nitrogen hydrolase superfamily. Nitrilase family.</text>
</comment>
<evidence type="ECO:0000256" key="4">
    <source>
        <dbReference type="ARBA" id="ARBA00039045"/>
    </source>
</evidence>
<dbReference type="GeneID" id="67015165"/>
<dbReference type="GO" id="GO:0000257">
    <property type="term" value="F:nitrilase activity"/>
    <property type="evidence" value="ECO:0007669"/>
    <property type="project" value="UniProtKB-EC"/>
</dbReference>
<dbReference type="SUPFAM" id="SSF56317">
    <property type="entry name" value="Carbon-nitrogen hydrolase"/>
    <property type="match status" value="1"/>
</dbReference>
<organism evidence="7 8">
    <name type="scientific">Alternaria atra</name>
    <dbReference type="NCBI Taxonomy" id="119953"/>
    <lineage>
        <taxon>Eukaryota</taxon>
        <taxon>Fungi</taxon>
        <taxon>Dikarya</taxon>
        <taxon>Ascomycota</taxon>
        <taxon>Pezizomycotina</taxon>
        <taxon>Dothideomycetes</taxon>
        <taxon>Pleosporomycetidae</taxon>
        <taxon>Pleosporales</taxon>
        <taxon>Pleosporineae</taxon>
        <taxon>Pleosporaceae</taxon>
        <taxon>Alternaria</taxon>
        <taxon>Alternaria sect. Ulocladioides</taxon>
    </lineage>
</organism>
<dbReference type="OrthoDB" id="10250282at2759"/>
<dbReference type="CDD" id="cd07564">
    <property type="entry name" value="nitrilases_CHs"/>
    <property type="match status" value="1"/>
</dbReference>
<gene>
    <name evidence="7" type="ORF">ALTATR162_LOCUS3592</name>
</gene>
<name>A0A8J2I108_9PLEO</name>
<keyword evidence="2" id="KW-0378">Hydrolase</keyword>
<dbReference type="InterPro" id="IPR003010">
    <property type="entry name" value="C-N_Hydrolase"/>
</dbReference>
<dbReference type="RefSeq" id="XP_043167135.1">
    <property type="nucleotide sequence ID" value="XM_043311200.1"/>
</dbReference>
<accession>A0A8J2I108</accession>
<dbReference type="PROSITE" id="PS00921">
    <property type="entry name" value="NITRIL_CHT_2"/>
    <property type="match status" value="1"/>
</dbReference>
<dbReference type="Gene3D" id="3.60.110.10">
    <property type="entry name" value="Carbon-nitrogen hydrolase"/>
    <property type="match status" value="1"/>
</dbReference>
<evidence type="ECO:0000259" key="6">
    <source>
        <dbReference type="PROSITE" id="PS50263"/>
    </source>
</evidence>
<protein>
    <recommendedName>
        <fullName evidence="4">nitrilase</fullName>
        <ecNumber evidence="4">3.5.5.1</ecNumber>
    </recommendedName>
</protein>
<dbReference type="Proteomes" id="UP000676310">
    <property type="component" value="Unassembled WGS sequence"/>
</dbReference>
<feature type="active site" description="Proton acceptor" evidence="5">
    <location>
        <position position="45"/>
    </location>
</feature>
<keyword evidence="8" id="KW-1185">Reference proteome</keyword>
<dbReference type="InterPro" id="IPR000132">
    <property type="entry name" value="Nitrilase/CN_hydratase_CS"/>
</dbReference>
<dbReference type="InterPro" id="IPR036526">
    <property type="entry name" value="C-N_Hydrolase_sf"/>
</dbReference>
<dbReference type="AlphaFoldDB" id="A0A8J2I108"/>